<keyword evidence="4" id="KW-1185">Reference proteome</keyword>
<evidence type="ECO:0000256" key="1">
    <source>
        <dbReference type="SAM" id="Phobius"/>
    </source>
</evidence>
<protein>
    <submittedName>
        <fullName evidence="3">Uncharacterized protein</fullName>
    </submittedName>
</protein>
<dbReference type="AlphaFoldDB" id="A0A9D4DAZ2"/>
<keyword evidence="1" id="KW-0472">Membrane</keyword>
<comment type="caution">
    <text evidence="3">The sequence shown here is derived from an EMBL/GenBank/DDBJ whole genome shotgun (WGS) entry which is preliminary data.</text>
</comment>
<accession>A0A9D4DAZ2</accession>
<feature type="signal peptide" evidence="2">
    <location>
        <begin position="1"/>
        <end position="22"/>
    </location>
</feature>
<feature type="transmembrane region" description="Helical" evidence="1">
    <location>
        <begin position="85"/>
        <end position="105"/>
    </location>
</feature>
<sequence length="212" mass="24408">MSLIHRLIYMGFILLLLPSVSSTDSYTWASFCYFSHESHPQTQLHGLHNVTSPMSLIHRLNTWASFCYFSHESHPQTHKHRLHSVTSLISLIHRLIYIGFILLLLPRVSSTDSYTSASFCYFFHESHPQTHIQGLHSVTSPMSLIHRLIYKGFILLLLPIVSSNDSYAWASFCYFSHESHPQTHKHGLHSVTSPMSLIHRLIYIGFILLLLP</sequence>
<evidence type="ECO:0000256" key="2">
    <source>
        <dbReference type="SAM" id="SignalP"/>
    </source>
</evidence>
<gene>
    <name evidence="3" type="ORF">DPMN_048980</name>
</gene>
<feature type="transmembrane region" description="Helical" evidence="1">
    <location>
        <begin position="148"/>
        <end position="170"/>
    </location>
</feature>
<dbReference type="EMBL" id="JAIWYP010000011">
    <property type="protein sequence ID" value="KAH3742243.1"/>
    <property type="molecule type" value="Genomic_DNA"/>
</dbReference>
<evidence type="ECO:0000313" key="4">
    <source>
        <dbReference type="Proteomes" id="UP000828390"/>
    </source>
</evidence>
<keyword evidence="1" id="KW-0812">Transmembrane</keyword>
<feature type="transmembrane region" description="Helical" evidence="1">
    <location>
        <begin position="190"/>
        <end position="211"/>
    </location>
</feature>
<reference evidence="3" key="2">
    <citation type="submission" date="2020-11" db="EMBL/GenBank/DDBJ databases">
        <authorList>
            <person name="McCartney M.A."/>
            <person name="Auch B."/>
            <person name="Kono T."/>
            <person name="Mallez S."/>
            <person name="Becker A."/>
            <person name="Gohl D.M."/>
            <person name="Silverstein K.A.T."/>
            <person name="Koren S."/>
            <person name="Bechman K.B."/>
            <person name="Herman A."/>
            <person name="Abrahante J.E."/>
            <person name="Garbe J."/>
        </authorList>
    </citation>
    <scope>NUCLEOTIDE SEQUENCE</scope>
    <source>
        <strain evidence="3">Duluth1</strain>
        <tissue evidence="3">Whole animal</tissue>
    </source>
</reference>
<feature type="chain" id="PRO_5039111242" evidence="2">
    <location>
        <begin position="23"/>
        <end position="212"/>
    </location>
</feature>
<keyword evidence="2" id="KW-0732">Signal</keyword>
<evidence type="ECO:0000313" key="3">
    <source>
        <dbReference type="EMBL" id="KAH3742243.1"/>
    </source>
</evidence>
<organism evidence="3 4">
    <name type="scientific">Dreissena polymorpha</name>
    <name type="common">Zebra mussel</name>
    <name type="synonym">Mytilus polymorpha</name>
    <dbReference type="NCBI Taxonomy" id="45954"/>
    <lineage>
        <taxon>Eukaryota</taxon>
        <taxon>Metazoa</taxon>
        <taxon>Spiralia</taxon>
        <taxon>Lophotrochozoa</taxon>
        <taxon>Mollusca</taxon>
        <taxon>Bivalvia</taxon>
        <taxon>Autobranchia</taxon>
        <taxon>Heteroconchia</taxon>
        <taxon>Euheterodonta</taxon>
        <taxon>Imparidentia</taxon>
        <taxon>Neoheterodontei</taxon>
        <taxon>Myida</taxon>
        <taxon>Dreissenoidea</taxon>
        <taxon>Dreissenidae</taxon>
        <taxon>Dreissena</taxon>
    </lineage>
</organism>
<keyword evidence="1" id="KW-1133">Transmembrane helix</keyword>
<proteinExistence type="predicted"/>
<reference evidence="3" key="1">
    <citation type="journal article" date="2019" name="bioRxiv">
        <title>The Genome of the Zebra Mussel, Dreissena polymorpha: A Resource for Invasive Species Research.</title>
        <authorList>
            <person name="McCartney M.A."/>
            <person name="Auch B."/>
            <person name="Kono T."/>
            <person name="Mallez S."/>
            <person name="Zhang Y."/>
            <person name="Obille A."/>
            <person name="Becker A."/>
            <person name="Abrahante J.E."/>
            <person name="Garbe J."/>
            <person name="Badalamenti J.P."/>
            <person name="Herman A."/>
            <person name="Mangelson H."/>
            <person name="Liachko I."/>
            <person name="Sullivan S."/>
            <person name="Sone E.D."/>
            <person name="Koren S."/>
            <person name="Silverstein K.A.T."/>
            <person name="Beckman K.B."/>
            <person name="Gohl D.M."/>
        </authorList>
    </citation>
    <scope>NUCLEOTIDE SEQUENCE</scope>
    <source>
        <strain evidence="3">Duluth1</strain>
        <tissue evidence="3">Whole animal</tissue>
    </source>
</reference>
<dbReference type="Proteomes" id="UP000828390">
    <property type="component" value="Unassembled WGS sequence"/>
</dbReference>
<name>A0A9D4DAZ2_DREPO</name>